<dbReference type="Proteomes" id="UP000676079">
    <property type="component" value="Chromosome"/>
</dbReference>
<dbReference type="RefSeq" id="WP_220559544.1">
    <property type="nucleotide sequence ID" value="NZ_CP074133.1"/>
</dbReference>
<sequence length="278" mass="30521">MAFAPSPLEVVETHFVHLAPAHLTLTGSAVHLWLQERIYALYELRDVLMDVDTPHEVKDEVLRYTIRRARLSQDWMVGALGLCMPAFRSTARRTCRGLSSDGVDTVESAILSEAVHQIRTINTDYARLAWYLTRPVHRTALSMRRREKEAPRPAGAASEQEAPEPGVQGSAELLLVAAMRVGVLLRSEANLIARTRLENIPLAEVAGELGVSYPAVAKRRERAEARLVAAVHAGEVVIADALIRPGTRPADGPEHLGRLLNAKIPAKSMSYLPLPLAC</sequence>
<name>A0ABX8BTR4_9ACTN</name>
<protein>
    <submittedName>
        <fullName evidence="2">Sigma-70 family RNA polymerase sigma factor</fullName>
    </submittedName>
</protein>
<accession>A0ABX8BTR4</accession>
<feature type="region of interest" description="Disordered" evidence="1">
    <location>
        <begin position="142"/>
        <end position="165"/>
    </location>
</feature>
<evidence type="ECO:0000313" key="3">
    <source>
        <dbReference type="Proteomes" id="UP000676079"/>
    </source>
</evidence>
<evidence type="ECO:0000256" key="1">
    <source>
        <dbReference type="SAM" id="MobiDB-lite"/>
    </source>
</evidence>
<evidence type="ECO:0000313" key="2">
    <source>
        <dbReference type="EMBL" id="QUX24148.1"/>
    </source>
</evidence>
<organism evidence="2 3">
    <name type="scientific">Nocardiopsis changdeensis</name>
    <dbReference type="NCBI Taxonomy" id="2831969"/>
    <lineage>
        <taxon>Bacteria</taxon>
        <taxon>Bacillati</taxon>
        <taxon>Actinomycetota</taxon>
        <taxon>Actinomycetes</taxon>
        <taxon>Streptosporangiales</taxon>
        <taxon>Nocardiopsidaceae</taxon>
        <taxon>Nocardiopsis</taxon>
    </lineage>
</organism>
<keyword evidence="3" id="KW-1185">Reference proteome</keyword>
<dbReference type="EMBL" id="CP074133">
    <property type="protein sequence ID" value="QUX24148.1"/>
    <property type="molecule type" value="Genomic_DNA"/>
</dbReference>
<gene>
    <name evidence="2" type="ORF">KGD84_07525</name>
</gene>
<proteinExistence type="predicted"/>
<reference evidence="2 3" key="1">
    <citation type="submission" date="2021-05" db="EMBL/GenBank/DDBJ databases">
        <title>Direct Submission.</title>
        <authorList>
            <person name="Li K."/>
            <person name="Gao J."/>
        </authorList>
    </citation>
    <scope>NUCLEOTIDE SEQUENCE [LARGE SCALE GENOMIC DNA]</scope>
    <source>
        <strain evidence="2 3">Mg02</strain>
    </source>
</reference>